<gene>
    <name evidence="2" type="ORF">SAMD00020551_2902</name>
</gene>
<dbReference type="STRING" id="1321606.SAMD00020551_2902"/>
<organism evidence="2 3">
    <name type="scientific">Mesobacillus selenatarsenatis (strain DSM 18680 / JCM 14380 / FERM P-15431 / SF-1)</name>
    <dbReference type="NCBI Taxonomy" id="1321606"/>
    <lineage>
        <taxon>Bacteria</taxon>
        <taxon>Bacillati</taxon>
        <taxon>Bacillota</taxon>
        <taxon>Bacilli</taxon>
        <taxon>Bacillales</taxon>
        <taxon>Bacillaceae</taxon>
        <taxon>Mesobacillus</taxon>
    </lineage>
</organism>
<accession>A0A0A8X474</accession>
<dbReference type="AlphaFoldDB" id="A0A0A8X474"/>
<sequence>MLENYISQKSEGIMRNISLLFLCLILLVSAGCENRSAAPAFVLTDDFIIIAHRGASAYAPEHTLPAYNLAVLSGANYIEIDLQMTKDGELIALHDAEVDRTTNGSGLSKTQTLDEIKALEAGSWFNEQFPQLADSAYESVEIPTLEEIFQRYGRSANYYIETKSPGMEVKLINLLRKHSLVHSKSKVIIQSFHSNSLRKIRKLEPGIPLVQLYRYSEKVRLTDRELRSLKKYASGIGANFGKVDEDYIQKAHLHGLAVHLFTVNTDEDIQQAYEIGADGVFTDYPEKRPDTY</sequence>
<keyword evidence="2" id="KW-0378">Hydrolase</keyword>
<feature type="domain" description="GP-PDE" evidence="1">
    <location>
        <begin position="47"/>
        <end position="292"/>
    </location>
</feature>
<dbReference type="Gene3D" id="3.20.20.190">
    <property type="entry name" value="Phosphatidylinositol (PI) phosphodiesterase"/>
    <property type="match status" value="1"/>
</dbReference>
<name>A0A0A8X474_MESS1</name>
<dbReference type="SUPFAM" id="SSF51695">
    <property type="entry name" value="PLC-like phosphodiesterases"/>
    <property type="match status" value="1"/>
</dbReference>
<evidence type="ECO:0000313" key="3">
    <source>
        <dbReference type="Proteomes" id="UP000031014"/>
    </source>
</evidence>
<dbReference type="OrthoDB" id="384721at2"/>
<dbReference type="PANTHER" id="PTHR46211">
    <property type="entry name" value="GLYCEROPHOSPHORYL DIESTER PHOSPHODIESTERASE"/>
    <property type="match status" value="1"/>
</dbReference>
<dbReference type="InterPro" id="IPR030395">
    <property type="entry name" value="GP_PDE_dom"/>
</dbReference>
<dbReference type="GO" id="GO:0006629">
    <property type="term" value="P:lipid metabolic process"/>
    <property type="evidence" value="ECO:0007669"/>
    <property type="project" value="InterPro"/>
</dbReference>
<reference evidence="2 3" key="1">
    <citation type="submission" date="2013-06" db="EMBL/GenBank/DDBJ databases">
        <title>Whole genome shotgun sequence of Bacillus selenatarsenatis SF-1.</title>
        <authorList>
            <person name="Kuroda M."/>
            <person name="Sei K."/>
            <person name="Yamashita M."/>
            <person name="Ike M."/>
        </authorList>
    </citation>
    <scope>NUCLEOTIDE SEQUENCE [LARGE SCALE GENOMIC DNA]</scope>
    <source>
        <strain evidence="2 3">SF-1</strain>
    </source>
</reference>
<dbReference type="EC" id="3.1.4.46" evidence="2"/>
<comment type="caution">
    <text evidence="2">The sequence shown here is derived from an EMBL/GenBank/DDBJ whole genome shotgun (WGS) entry which is preliminary data.</text>
</comment>
<dbReference type="Pfam" id="PF03009">
    <property type="entry name" value="GDPD"/>
    <property type="match status" value="1"/>
</dbReference>
<dbReference type="EMBL" id="BASE01000069">
    <property type="protein sequence ID" value="GAM14748.1"/>
    <property type="molecule type" value="Genomic_DNA"/>
</dbReference>
<dbReference type="Proteomes" id="UP000031014">
    <property type="component" value="Unassembled WGS sequence"/>
</dbReference>
<dbReference type="PANTHER" id="PTHR46211:SF7">
    <property type="entry name" value="GLYCEROPHOSPHODIESTER PHOSPHODIESTERASE"/>
    <property type="match status" value="1"/>
</dbReference>
<evidence type="ECO:0000313" key="2">
    <source>
        <dbReference type="EMBL" id="GAM14748.1"/>
    </source>
</evidence>
<dbReference type="PROSITE" id="PS51704">
    <property type="entry name" value="GP_PDE"/>
    <property type="match status" value="1"/>
</dbReference>
<keyword evidence="3" id="KW-1185">Reference proteome</keyword>
<dbReference type="GO" id="GO:0008889">
    <property type="term" value="F:glycerophosphodiester phosphodiesterase activity"/>
    <property type="evidence" value="ECO:0007669"/>
    <property type="project" value="UniProtKB-EC"/>
</dbReference>
<evidence type="ECO:0000259" key="1">
    <source>
        <dbReference type="PROSITE" id="PS51704"/>
    </source>
</evidence>
<proteinExistence type="predicted"/>
<dbReference type="CDD" id="cd08601">
    <property type="entry name" value="GDPD_SaGlpQ_like"/>
    <property type="match status" value="1"/>
</dbReference>
<protein>
    <submittedName>
        <fullName evidence="2">Glycerophosphoryl diester phosphodiesterase, periplasmic</fullName>
        <ecNumber evidence="2">3.1.4.46</ecNumber>
    </submittedName>
</protein>
<dbReference type="InterPro" id="IPR017946">
    <property type="entry name" value="PLC-like_Pdiesterase_TIM-brl"/>
</dbReference>